<feature type="binding site" evidence="5">
    <location>
        <position position="178"/>
    </location>
    <ligand>
        <name>Fe cation</name>
        <dbReference type="ChEBI" id="CHEBI:24875"/>
    </ligand>
</feature>
<evidence type="ECO:0000313" key="9">
    <source>
        <dbReference type="Proteomes" id="UP000218615"/>
    </source>
</evidence>
<name>A0A284VME7_9EURY</name>
<proteinExistence type="predicted"/>
<feature type="binding site" evidence="5">
    <location>
        <position position="162"/>
    </location>
    <ligand>
        <name>Fe cation</name>
        <dbReference type="ChEBI" id="CHEBI:24875"/>
    </ligand>
</feature>
<accession>A0A284VME7</accession>
<dbReference type="SMART" id="SM00116">
    <property type="entry name" value="CBS"/>
    <property type="match status" value="2"/>
</dbReference>
<dbReference type="GO" id="GO:0046872">
    <property type="term" value="F:metal ion binding"/>
    <property type="evidence" value="ECO:0007669"/>
    <property type="project" value="UniProtKB-KW"/>
</dbReference>
<dbReference type="InterPro" id="IPR000644">
    <property type="entry name" value="CBS_dom"/>
</dbReference>
<evidence type="ECO:0000259" key="7">
    <source>
        <dbReference type="PROSITE" id="PS51901"/>
    </source>
</evidence>
<feature type="domain" description="CBS" evidence="6">
    <location>
        <begin position="76"/>
        <end position="135"/>
    </location>
</feature>
<feature type="binding site" evidence="5">
    <location>
        <position position="181"/>
    </location>
    <ligand>
        <name>Fe cation</name>
        <dbReference type="ChEBI" id="CHEBI:24875"/>
    </ligand>
</feature>
<feature type="binding site" evidence="5">
    <location>
        <position position="181"/>
    </location>
    <ligand>
        <name>Zn(2+)</name>
        <dbReference type="ChEBI" id="CHEBI:29105"/>
    </ligand>
</feature>
<keyword evidence="1" id="KW-0028">Amino-acid biosynthesis</keyword>
<dbReference type="OrthoDB" id="43333at2157"/>
<dbReference type="Pfam" id="PF00571">
    <property type="entry name" value="CBS"/>
    <property type="match status" value="2"/>
</dbReference>
<dbReference type="Gene3D" id="3.10.580.10">
    <property type="entry name" value="CBS-domain"/>
    <property type="match status" value="1"/>
</dbReference>
<evidence type="ECO:0008006" key="10">
    <source>
        <dbReference type="Google" id="ProtNLM"/>
    </source>
</evidence>
<dbReference type="PROSITE" id="PS51901">
    <property type="entry name" value="ACP_MB"/>
    <property type="match status" value="1"/>
</dbReference>
<feature type="binding site" evidence="5">
    <location>
        <position position="178"/>
    </location>
    <ligand>
        <name>Zn(2+)</name>
        <dbReference type="ChEBI" id="CHEBI:29105"/>
    </ligand>
</feature>
<reference evidence="9" key="1">
    <citation type="submission" date="2017-06" db="EMBL/GenBank/DDBJ databases">
        <authorList>
            <person name="Cremers G."/>
        </authorList>
    </citation>
    <scope>NUCLEOTIDE SEQUENCE [LARGE SCALE GENOMIC DNA]</scope>
</reference>
<dbReference type="SUPFAM" id="SSF54631">
    <property type="entry name" value="CBS-domain pair"/>
    <property type="match status" value="1"/>
</dbReference>
<feature type="binding site" evidence="5">
    <location>
        <position position="159"/>
    </location>
    <ligand>
        <name>Zn(2+)</name>
        <dbReference type="ChEBI" id="CHEBI:29105"/>
    </ligand>
</feature>
<keyword evidence="5" id="KW-0862">Zinc</keyword>
<keyword evidence="5" id="KW-0408">Iron</keyword>
<keyword evidence="3" id="KW-0486">Methionine biosynthesis</keyword>
<dbReference type="PANTHER" id="PTHR43080:SF2">
    <property type="entry name" value="CBS DOMAIN-CONTAINING PROTEIN"/>
    <property type="match status" value="1"/>
</dbReference>
<gene>
    <name evidence="8" type="ORF">MNV_1810012</name>
</gene>
<dbReference type="AlphaFoldDB" id="A0A284VME7"/>
<dbReference type="Proteomes" id="UP000218615">
    <property type="component" value="Unassembled WGS sequence"/>
</dbReference>
<keyword evidence="9" id="KW-1185">Reference proteome</keyword>
<keyword evidence="5" id="KW-0479">Metal-binding</keyword>
<organism evidence="8 9">
    <name type="scientific">Candidatus Methanoperedens nitratireducens</name>
    <dbReference type="NCBI Taxonomy" id="1392998"/>
    <lineage>
        <taxon>Archaea</taxon>
        <taxon>Methanobacteriati</taxon>
        <taxon>Methanobacteriota</taxon>
        <taxon>Stenosarchaea group</taxon>
        <taxon>Methanomicrobia</taxon>
        <taxon>Methanosarcinales</taxon>
        <taxon>ANME-2 cluster</taxon>
        <taxon>Candidatus Methanoperedentaceae</taxon>
        <taxon>Candidatus Methanoperedens</taxon>
    </lineage>
</organism>
<feature type="binding site" evidence="5">
    <location>
        <position position="162"/>
    </location>
    <ligand>
        <name>Zn(2+)</name>
        <dbReference type="ChEBI" id="CHEBI:29105"/>
    </ligand>
</feature>
<dbReference type="RefSeq" id="WP_179293853.1">
    <property type="nucleotide sequence ID" value="NZ_FZMP01000092.1"/>
</dbReference>
<feature type="binding site" evidence="5">
    <location>
        <position position="159"/>
    </location>
    <ligand>
        <name>Fe cation</name>
        <dbReference type="ChEBI" id="CHEBI:24875"/>
    </ligand>
</feature>
<dbReference type="GO" id="GO:0009086">
    <property type="term" value="P:methionine biosynthetic process"/>
    <property type="evidence" value="ECO:0007669"/>
    <property type="project" value="UniProtKB-KW"/>
</dbReference>
<dbReference type="InterPro" id="IPR051257">
    <property type="entry name" value="Diverse_CBS-Domain"/>
</dbReference>
<dbReference type="PANTHER" id="PTHR43080">
    <property type="entry name" value="CBS DOMAIN-CONTAINING PROTEIN CBSX3, MITOCHONDRIAL"/>
    <property type="match status" value="1"/>
</dbReference>
<dbReference type="InterPro" id="IPR046342">
    <property type="entry name" value="CBS_dom_sf"/>
</dbReference>
<sequence length="186" mass="20961">MEARMPVRDIMTRDVASVDIKSDIQTLAKEMLRHDVGSIIITDKERPVGIVTERDIVRKIVSRNLQPADVSIRELMTTPLITVSTTDNVTDAMYRMVKMKIRRLPVVENSRLVGIITDTDLIAASAEMGFIFEDLINMHRARFVSPEAPSSQSLRQGICERCGIFKEDLVLTNGQLLCEDCRETTP</sequence>
<feature type="domain" description="CBS" evidence="6">
    <location>
        <begin position="11"/>
        <end position="70"/>
    </location>
</feature>
<evidence type="ECO:0000256" key="4">
    <source>
        <dbReference type="PROSITE-ProRule" id="PRU00703"/>
    </source>
</evidence>
<evidence type="ECO:0000256" key="3">
    <source>
        <dbReference type="ARBA" id="ARBA00023167"/>
    </source>
</evidence>
<dbReference type="InterPro" id="IPR044065">
    <property type="entry name" value="ACP_MB"/>
</dbReference>
<evidence type="ECO:0000259" key="6">
    <source>
        <dbReference type="PROSITE" id="PS51371"/>
    </source>
</evidence>
<feature type="domain" description="ACP-type MB" evidence="7">
    <location>
        <begin position="154"/>
        <end position="186"/>
    </location>
</feature>
<dbReference type="EMBL" id="FZMP01000092">
    <property type="protein sequence ID" value="SNQ60456.1"/>
    <property type="molecule type" value="Genomic_DNA"/>
</dbReference>
<evidence type="ECO:0000256" key="1">
    <source>
        <dbReference type="ARBA" id="ARBA00022605"/>
    </source>
</evidence>
<evidence type="ECO:0000313" key="8">
    <source>
        <dbReference type="EMBL" id="SNQ60456.1"/>
    </source>
</evidence>
<evidence type="ECO:0000256" key="5">
    <source>
        <dbReference type="PROSITE-ProRule" id="PRU01249"/>
    </source>
</evidence>
<keyword evidence="2 4" id="KW-0129">CBS domain</keyword>
<evidence type="ECO:0000256" key="2">
    <source>
        <dbReference type="ARBA" id="ARBA00023122"/>
    </source>
</evidence>
<dbReference type="PROSITE" id="PS51371">
    <property type="entry name" value="CBS"/>
    <property type="match status" value="2"/>
</dbReference>
<protein>
    <recommendedName>
        <fullName evidence="10">Signal-transduction protein containing cAMP-binding and CBS domains</fullName>
    </recommendedName>
</protein>